<feature type="region of interest" description="Disordered" evidence="13">
    <location>
        <begin position="75"/>
        <end position="101"/>
    </location>
</feature>
<evidence type="ECO:0000256" key="8">
    <source>
        <dbReference type="ARBA" id="ARBA00022562"/>
    </source>
</evidence>
<reference evidence="14" key="1">
    <citation type="journal article" date="2019" name="Vet. Microbiol.">
        <title>Molecular and microscopic characterisation of a novel pathogenic herpesvirus from Indian ringneck parrots (Psittacula krameri).</title>
        <authorList>
            <person name="Sutherland M."/>
            <person name="Sarker S."/>
            <person name="Raidal S.R."/>
        </authorList>
    </citation>
    <scope>NUCLEOTIDE SEQUENCE</scope>
    <source>
        <strain evidence="14">PsHV 5</strain>
    </source>
</reference>
<dbReference type="EMBL" id="MK955929">
    <property type="protein sequence ID" value="QFU14556.1"/>
    <property type="molecule type" value="Genomic_DNA"/>
</dbReference>
<keyword evidence="12" id="KW-1035">Host cytoplasm</keyword>
<dbReference type="GeneID" id="80541359"/>
<evidence type="ECO:0000256" key="10">
    <source>
        <dbReference type="ARBA" id="ARBA00022812"/>
    </source>
</evidence>
<evidence type="ECO:0000256" key="7">
    <source>
        <dbReference type="ARBA" id="ARBA00022553"/>
    </source>
</evidence>
<dbReference type="KEGG" id="vg:80541359"/>
<accession>A0A5P9JS71</accession>
<name>A0A5P9JS71_9ALPH</name>
<evidence type="ECO:0000256" key="4">
    <source>
        <dbReference type="ARBA" id="ARBA00004535"/>
    </source>
</evidence>
<dbReference type="GO" id="GO:0019033">
    <property type="term" value="C:viral tegument"/>
    <property type="evidence" value="ECO:0007669"/>
    <property type="project" value="UniProtKB-SubCell"/>
</dbReference>
<dbReference type="Proteomes" id="UP001162227">
    <property type="component" value="Segment"/>
</dbReference>
<evidence type="ECO:0000256" key="11">
    <source>
        <dbReference type="ARBA" id="ARBA00022844"/>
    </source>
</evidence>
<evidence type="ECO:0000256" key="2">
    <source>
        <dbReference type="ARBA" id="ARBA00004147"/>
    </source>
</evidence>
<keyword evidence="8" id="KW-1048">Host nucleus</keyword>
<reference evidence="14" key="2">
    <citation type="submission" date="2019-05" db="EMBL/GenBank/DDBJ databases">
        <authorList>
            <person name="Sutherland M."/>
            <person name="Sarker S."/>
            <person name="Raidal S.R."/>
        </authorList>
    </citation>
    <scope>NUCLEOTIDE SEQUENCE</scope>
    <source>
        <strain evidence="14">PsHV 5</strain>
    </source>
</reference>
<protein>
    <recommendedName>
        <fullName evidence="6">Tegument protein VP22</fullName>
    </recommendedName>
</protein>
<keyword evidence="7" id="KW-0597">Phosphoprotein</keyword>
<evidence type="ECO:0000256" key="9">
    <source>
        <dbReference type="ARBA" id="ARBA00022580"/>
    </source>
</evidence>
<keyword evidence="10" id="KW-1040">Host Golgi apparatus</keyword>
<comment type="subcellular location">
    <subcellularLocation>
        <location evidence="1">Host Golgi apparatus</location>
    </subcellularLocation>
    <subcellularLocation>
        <location evidence="3">Host cytoplasm</location>
    </subcellularLocation>
    <subcellularLocation>
        <location evidence="2">Host nucleus</location>
    </subcellularLocation>
    <subcellularLocation>
        <location evidence="4">Virion tegument</location>
    </subcellularLocation>
</comment>
<gene>
    <name evidence="14" type="primary">tegument protein VP22</name>
</gene>
<evidence type="ECO:0000256" key="1">
    <source>
        <dbReference type="ARBA" id="ARBA00004136"/>
    </source>
</evidence>
<dbReference type="GO" id="GO:0042025">
    <property type="term" value="C:host cell nucleus"/>
    <property type="evidence" value="ECO:0007669"/>
    <property type="project" value="UniProtKB-SubCell"/>
</dbReference>
<evidence type="ECO:0000256" key="12">
    <source>
        <dbReference type="ARBA" id="ARBA00023200"/>
    </source>
</evidence>
<feature type="region of interest" description="Disordered" evidence="13">
    <location>
        <begin position="213"/>
        <end position="236"/>
    </location>
</feature>
<keyword evidence="9" id="KW-0920">Virion tegument</keyword>
<evidence type="ECO:0000256" key="6">
    <source>
        <dbReference type="ARBA" id="ARBA00014377"/>
    </source>
</evidence>
<dbReference type="GO" id="GO:0044177">
    <property type="term" value="C:host cell Golgi apparatus"/>
    <property type="evidence" value="ECO:0007669"/>
    <property type="project" value="UniProtKB-SubCell"/>
</dbReference>
<evidence type="ECO:0000256" key="3">
    <source>
        <dbReference type="ARBA" id="ARBA00004192"/>
    </source>
</evidence>
<feature type="region of interest" description="Disordered" evidence="13">
    <location>
        <begin position="1"/>
        <end position="24"/>
    </location>
</feature>
<evidence type="ECO:0000256" key="5">
    <source>
        <dbReference type="ARBA" id="ARBA00005604"/>
    </source>
</evidence>
<keyword evidence="11" id="KW-0946">Virion</keyword>
<evidence type="ECO:0000313" key="14">
    <source>
        <dbReference type="EMBL" id="QFU14556.1"/>
    </source>
</evidence>
<comment type="similarity">
    <text evidence="5">Belongs to the alphaherpesvirinae VP22 tegument protein family.</text>
</comment>
<evidence type="ECO:0000313" key="15">
    <source>
        <dbReference type="Proteomes" id="UP001162227"/>
    </source>
</evidence>
<feature type="compositionally biased region" description="Basic and acidic residues" evidence="13">
    <location>
        <begin position="213"/>
        <end position="223"/>
    </location>
</feature>
<dbReference type="RefSeq" id="YP_010802586.1">
    <property type="nucleotide sequence ID" value="NC_077028.1"/>
</dbReference>
<organism evidence="14 15">
    <name type="scientific">Psittacid alphaherpesvirus 5</name>
    <dbReference type="NCBI Taxonomy" id="2972693"/>
    <lineage>
        <taxon>Viruses</taxon>
        <taxon>Duplodnaviria</taxon>
        <taxon>Heunggongvirae</taxon>
        <taxon>Peploviricota</taxon>
        <taxon>Herviviricetes</taxon>
        <taxon>Herpesvirales</taxon>
        <taxon>Orthoherpesviridae</taxon>
        <taxon>Alphaherpesvirinae</taxon>
        <taxon>Iltovirus</taxon>
        <taxon>Iltovirus psittacidalpha5</taxon>
    </lineage>
</organism>
<evidence type="ECO:0000256" key="13">
    <source>
        <dbReference type="SAM" id="MobiDB-lite"/>
    </source>
</evidence>
<dbReference type="InterPro" id="IPR006908">
    <property type="entry name" value="Herpes_UL49"/>
</dbReference>
<dbReference type="Pfam" id="PF04823">
    <property type="entry name" value="Herpes_UL49_2"/>
    <property type="match status" value="1"/>
</dbReference>
<proteinExistence type="inferred from homology"/>
<sequence>MSQRTRCAVYTLGRKNPRDSDKEKFDSIEHYKHAYRDTSTDTHSVYSLTFSDSDYSDQQSDPDCEELCLGHRLKPKKSDVRSRSHKTATKTPKSIPHSDLQSTPLRLLPHITKLSPSKTPPSNDTRWRTNTVSFNRNAFIQAIAIIAFAQAEIAATQYWKKRAPRTNKELEEMIADLTLKLFISPGPDIWTVSNTIACAMHDGQPITEEMLEVTHEHASEPPRRARQSSRTAYGYE</sequence>
<keyword evidence="15" id="KW-1185">Reference proteome</keyword>